<dbReference type="GO" id="GO:0005829">
    <property type="term" value="C:cytosol"/>
    <property type="evidence" value="ECO:0007669"/>
    <property type="project" value="TreeGrafter"/>
</dbReference>
<dbReference type="EMBL" id="JAARVD010000005">
    <property type="protein sequence ID" value="MBC1797245.1"/>
    <property type="molecule type" value="Genomic_DNA"/>
</dbReference>
<dbReference type="EMBL" id="JAASWV010000001">
    <property type="protein sequence ID" value="MBC2309322.1"/>
    <property type="molecule type" value="Genomic_DNA"/>
</dbReference>
<dbReference type="RefSeq" id="WP_036086857.1">
    <property type="nucleotide sequence ID" value="NZ_CBCSHQ010000010.1"/>
</dbReference>
<evidence type="ECO:0000313" key="9">
    <source>
        <dbReference type="EMBL" id="MBC2003266.1"/>
    </source>
</evidence>
<dbReference type="InterPro" id="IPR006379">
    <property type="entry name" value="HAD-SF_hydro_IIB"/>
</dbReference>
<dbReference type="Proteomes" id="UP000029844">
    <property type="component" value="Unassembled WGS sequence"/>
</dbReference>
<evidence type="ECO:0000313" key="25">
    <source>
        <dbReference type="Proteomes" id="UP000543005"/>
    </source>
</evidence>
<evidence type="ECO:0000313" key="23">
    <source>
        <dbReference type="Proteomes" id="UP000541735"/>
    </source>
</evidence>
<dbReference type="SFLD" id="SFLDG01144">
    <property type="entry name" value="C2.B.4:_PGP_Like"/>
    <property type="match status" value="1"/>
</dbReference>
<dbReference type="Proteomes" id="UP000529446">
    <property type="component" value="Unassembled WGS sequence"/>
</dbReference>
<evidence type="ECO:0000313" key="14">
    <source>
        <dbReference type="EMBL" id="MBC2244104.1"/>
    </source>
</evidence>
<dbReference type="EMBL" id="JAARMV010000001">
    <property type="protein sequence ID" value="MBC2370612.1"/>
    <property type="molecule type" value="Genomic_DNA"/>
</dbReference>
<dbReference type="EMBL" id="JAARWW010000002">
    <property type="protein sequence ID" value="MBC2003266.1"/>
    <property type="molecule type" value="Genomic_DNA"/>
</dbReference>
<dbReference type="Proteomes" id="UP000541735">
    <property type="component" value="Unassembled WGS sequence"/>
</dbReference>
<evidence type="ECO:0000313" key="35">
    <source>
        <dbReference type="Proteomes" id="UP000585696"/>
    </source>
</evidence>
<reference evidence="20 21" key="2">
    <citation type="submission" date="2020-03" db="EMBL/GenBank/DDBJ databases">
        <title>Soil Listeria distribution.</title>
        <authorList>
            <person name="Liao J."/>
            <person name="Wiedmann M."/>
        </authorList>
    </citation>
    <scope>NUCLEOTIDE SEQUENCE [LARGE SCALE GENOMIC DNA]</scope>
    <source>
        <strain evidence="17 33">FSL L7-0039</strain>
        <strain evidence="16 25">FSL L7-0051</strain>
        <strain evidence="15 35">FSL L7-0054</strain>
        <strain evidence="13 32">FSL L7-0149</strain>
        <strain evidence="14 31">FSL L7-0153</strain>
        <strain evidence="11 20">FSL L7-0245</strain>
        <strain evidence="12 23">FSL L7-0259</strain>
        <strain evidence="10 21">FSL L7-0360</strain>
        <strain evidence="9 29">FSL L7-0435</strain>
        <strain evidence="8 30">FSL L7-0990</strain>
        <strain evidence="7 34">FSL L7-1299</strain>
        <strain evidence="5 24">FSL L7-1387</strain>
        <strain evidence="6 36">FSL L7-1427</strain>
        <strain evidence="4 27">FSL L7-1658</strain>
        <strain evidence="2 26">FSL L7-1816</strain>
        <strain evidence="3 22">FSL L7-1833</strain>
        <strain evidence="18 28">FSL L7-1850</strain>
    </source>
</reference>
<dbReference type="EMBL" id="JAARZT010000008">
    <property type="protein sequence ID" value="MBC2292578.1"/>
    <property type="molecule type" value="Genomic_DNA"/>
</dbReference>
<dbReference type="EMBL" id="JAARZA010000002">
    <property type="protein sequence ID" value="MBC2239845.1"/>
    <property type="molecule type" value="Genomic_DNA"/>
</dbReference>
<dbReference type="EMBL" id="JAARYH010000003">
    <property type="protein sequence ID" value="MBC2166652.1"/>
    <property type="molecule type" value="Genomic_DNA"/>
</dbReference>
<evidence type="ECO:0000313" key="34">
    <source>
        <dbReference type="Proteomes" id="UP000574104"/>
    </source>
</evidence>
<protein>
    <submittedName>
        <fullName evidence="1 2">Hydrolase</fullName>
    </submittedName>
</protein>
<evidence type="ECO:0000313" key="27">
    <source>
        <dbReference type="Proteomes" id="UP000544413"/>
    </source>
</evidence>
<dbReference type="EMBL" id="JAAROV010000003">
    <property type="protein sequence ID" value="MBC1317301.1"/>
    <property type="molecule type" value="Genomic_DNA"/>
</dbReference>
<comment type="caution">
    <text evidence="1">The sequence shown here is derived from an EMBL/GenBank/DDBJ whole genome shotgun (WGS) entry which is preliminary data.</text>
</comment>
<evidence type="ECO:0000313" key="4">
    <source>
        <dbReference type="EMBL" id="MBC1401921.1"/>
    </source>
</evidence>
<dbReference type="Proteomes" id="UP000532866">
    <property type="component" value="Unassembled WGS sequence"/>
</dbReference>
<dbReference type="EMBL" id="JAARRU010000003">
    <property type="protein sequence ID" value="MBC1566110.1"/>
    <property type="molecule type" value="Genomic_DNA"/>
</dbReference>
<dbReference type="Proteomes" id="UP000550367">
    <property type="component" value="Unassembled WGS sequence"/>
</dbReference>
<dbReference type="InterPro" id="IPR036412">
    <property type="entry name" value="HAD-like_sf"/>
</dbReference>
<dbReference type="EMBL" id="JAARRW010000003">
    <property type="protein sequence ID" value="MBC1562323.1"/>
    <property type="molecule type" value="Genomic_DNA"/>
</dbReference>
<evidence type="ECO:0000313" key="20">
    <source>
        <dbReference type="Proteomes" id="UP000519573"/>
    </source>
</evidence>
<dbReference type="InterPro" id="IPR000150">
    <property type="entry name" value="Cof"/>
</dbReference>
<dbReference type="AlphaFoldDB" id="A0A099W3X0"/>
<evidence type="ECO:0000313" key="2">
    <source>
        <dbReference type="EMBL" id="MBC1317301.1"/>
    </source>
</evidence>
<dbReference type="Proteomes" id="UP000586951">
    <property type="component" value="Unassembled WGS sequence"/>
</dbReference>
<dbReference type="PANTHER" id="PTHR10000:SF55">
    <property type="entry name" value="5-AMINO-6-(5-PHOSPHO-D-RIBITYLAMINO)URACIL PHOSPHATASE YCSE"/>
    <property type="match status" value="1"/>
</dbReference>
<dbReference type="SUPFAM" id="SSF56784">
    <property type="entry name" value="HAD-like"/>
    <property type="match status" value="1"/>
</dbReference>
<dbReference type="Proteomes" id="UP000543379">
    <property type="component" value="Unassembled WGS sequence"/>
</dbReference>
<keyword evidence="1" id="KW-0378">Hydrolase</keyword>
<evidence type="ECO:0000313" key="18">
    <source>
        <dbReference type="EMBL" id="MBC2370612.1"/>
    </source>
</evidence>
<evidence type="ECO:0000313" key="16">
    <source>
        <dbReference type="EMBL" id="MBC2292578.1"/>
    </source>
</evidence>
<proteinExistence type="predicted"/>
<evidence type="ECO:0000313" key="1">
    <source>
        <dbReference type="EMBL" id="KGL39712.1"/>
    </source>
</evidence>
<evidence type="ECO:0000313" key="11">
    <source>
        <dbReference type="EMBL" id="MBC2166652.1"/>
    </source>
</evidence>
<dbReference type="EMBL" id="JAAROL010000003">
    <property type="protein sequence ID" value="MBC1332196.1"/>
    <property type="molecule type" value="Genomic_DNA"/>
</dbReference>
<evidence type="ECO:0000313" key="3">
    <source>
        <dbReference type="EMBL" id="MBC1332196.1"/>
    </source>
</evidence>
<dbReference type="Gene3D" id="3.30.1240.10">
    <property type="match status" value="1"/>
</dbReference>
<dbReference type="PROSITE" id="PS01228">
    <property type="entry name" value="COF_1"/>
    <property type="match status" value="1"/>
</dbReference>
<evidence type="ECO:0000313" key="30">
    <source>
        <dbReference type="Proteomes" id="UP000548082"/>
    </source>
</evidence>
<evidence type="ECO:0000313" key="10">
    <source>
        <dbReference type="EMBL" id="MBC2115187.1"/>
    </source>
</evidence>
<dbReference type="CDD" id="cd07516">
    <property type="entry name" value="HAD_Pase"/>
    <property type="match status" value="1"/>
</dbReference>
<evidence type="ECO:0000313" key="22">
    <source>
        <dbReference type="Proteomes" id="UP000532866"/>
    </source>
</evidence>
<organism evidence="1 19">
    <name type="scientific">Listeria booriae</name>
    <dbReference type="NCBI Taxonomy" id="1552123"/>
    <lineage>
        <taxon>Bacteria</taxon>
        <taxon>Bacillati</taxon>
        <taxon>Bacillota</taxon>
        <taxon>Bacilli</taxon>
        <taxon>Bacillales</taxon>
        <taxon>Listeriaceae</taxon>
        <taxon>Listeria</taxon>
    </lineage>
</organism>
<dbReference type="Proteomes" id="UP000519573">
    <property type="component" value="Unassembled WGS sequence"/>
</dbReference>
<dbReference type="Proteomes" id="UP000565628">
    <property type="component" value="Unassembled WGS sequence"/>
</dbReference>
<sequence>MIKVIASDMDGTLLNSKIQVDEEGVKAIEQARAKGIHFVLCTGRMYDDATQLINHANLYAPAICMNGAEIRDEHGKILKQIPIDTPSARYTYKVLEDLGMYCEFFTDIGPISPNKDKGIALMKDIQRKAHPNFTAEEVEQYVIERFESKDVHVIDDPERIFNNDEITILKFIAFSSDQAVLKKAKDTLESEGNLAISSSFSDNIEITHIDAQKGLSLQYYVERMGITMDETFAIGDNFNDVSMLKMAGYSVAMGNAEAPIKKLAKYQTDSNDEHGVATAIHKMLETNN</sequence>
<dbReference type="EMBL" id="JAARXI010000001">
    <property type="protein sequence ID" value="MBC2115187.1"/>
    <property type="molecule type" value="Genomic_DNA"/>
</dbReference>
<dbReference type="EMBL" id="JAARYD010000002">
    <property type="protein sequence ID" value="MBC2175745.1"/>
    <property type="molecule type" value="Genomic_DNA"/>
</dbReference>
<evidence type="ECO:0000313" key="21">
    <source>
        <dbReference type="Proteomes" id="UP000529446"/>
    </source>
</evidence>
<gene>
    <name evidence="1" type="ORF">EP57_11635</name>
    <name evidence="3" type="ORF">HB759_09655</name>
    <name evidence="2" type="ORF">HB811_11015</name>
    <name evidence="4" type="ORF">HB836_09905</name>
    <name evidence="5" type="ORF">HB902_09555</name>
    <name evidence="7" type="ORF">HB904_12780</name>
    <name evidence="6" type="ORF">HB907_11865</name>
    <name evidence="18" type="ORF">HBP98_01210</name>
    <name evidence="8" type="ORF">HCA55_10960</name>
    <name evidence="9" type="ORF">HCA78_05750</name>
    <name evidence="10" type="ORF">HCB06_01020</name>
    <name evidence="14" type="ORF">HCB25_08470</name>
    <name evidence="11" type="ORF">HCB26_08710</name>
    <name evidence="12" type="ORF">HCB27_03915</name>
    <name evidence="13" type="ORF">HCB35_05120</name>
    <name evidence="15" type="ORF">HCB69_08435</name>
    <name evidence="16" type="ORF">HCC36_04970</name>
    <name evidence="17" type="ORF">HCJ81_00415</name>
</gene>
<evidence type="ECO:0000313" key="36">
    <source>
        <dbReference type="Proteomes" id="UP000586951"/>
    </source>
</evidence>
<dbReference type="SFLD" id="SFLDG01140">
    <property type="entry name" value="C2.B:_Phosphomannomutase_and_P"/>
    <property type="match status" value="1"/>
</dbReference>
<evidence type="ECO:0000313" key="7">
    <source>
        <dbReference type="EMBL" id="MBC1617072.1"/>
    </source>
</evidence>
<evidence type="ECO:0000313" key="32">
    <source>
        <dbReference type="Proteomes" id="UP000553016"/>
    </source>
</evidence>
<evidence type="ECO:0000313" key="29">
    <source>
        <dbReference type="Proteomes" id="UP000546806"/>
    </source>
</evidence>
<dbReference type="eggNOG" id="COG0561">
    <property type="taxonomic scope" value="Bacteria"/>
</dbReference>
<accession>A0A099W3X0</accession>
<dbReference type="STRING" id="1552123.EP57_11635"/>
<evidence type="ECO:0000313" key="6">
    <source>
        <dbReference type="EMBL" id="MBC1566110.1"/>
    </source>
</evidence>
<dbReference type="InterPro" id="IPR023214">
    <property type="entry name" value="HAD_sf"/>
</dbReference>
<dbReference type="Proteomes" id="UP000544413">
    <property type="component" value="Unassembled WGS sequence"/>
</dbReference>
<evidence type="ECO:0000313" key="13">
    <source>
        <dbReference type="EMBL" id="MBC2239845.1"/>
    </source>
</evidence>
<evidence type="ECO:0000313" key="24">
    <source>
        <dbReference type="Proteomes" id="UP000541955"/>
    </source>
</evidence>
<dbReference type="Proteomes" id="UP000546244">
    <property type="component" value="Unassembled WGS sequence"/>
</dbReference>
<dbReference type="PROSITE" id="PS01229">
    <property type="entry name" value="COF_2"/>
    <property type="match status" value="1"/>
</dbReference>
<dbReference type="PANTHER" id="PTHR10000">
    <property type="entry name" value="PHOSPHOSERINE PHOSPHATASE"/>
    <property type="match status" value="1"/>
</dbReference>
<dbReference type="NCBIfam" id="TIGR01484">
    <property type="entry name" value="HAD-SF-IIB"/>
    <property type="match status" value="1"/>
</dbReference>
<evidence type="ECO:0000313" key="31">
    <source>
        <dbReference type="Proteomes" id="UP000550367"/>
    </source>
</evidence>
<dbReference type="Proteomes" id="UP000546806">
    <property type="component" value="Unassembled WGS sequence"/>
</dbReference>
<evidence type="ECO:0000313" key="12">
    <source>
        <dbReference type="EMBL" id="MBC2175745.1"/>
    </source>
</evidence>
<dbReference type="Pfam" id="PF08282">
    <property type="entry name" value="Hydrolase_3"/>
    <property type="match status" value="1"/>
</dbReference>
<dbReference type="Proteomes" id="UP000541955">
    <property type="component" value="Unassembled WGS sequence"/>
</dbReference>
<dbReference type="EMBL" id="JAARSH010000008">
    <property type="protein sequence ID" value="MBC1617072.1"/>
    <property type="molecule type" value="Genomic_DNA"/>
</dbReference>
<keyword evidence="19" id="KW-1185">Reference proteome</keyword>
<evidence type="ECO:0000313" key="15">
    <source>
        <dbReference type="EMBL" id="MBC2284403.1"/>
    </source>
</evidence>
<dbReference type="GeneID" id="58718006"/>
<dbReference type="SFLD" id="SFLDS00003">
    <property type="entry name" value="Haloacid_Dehalogenase"/>
    <property type="match status" value="1"/>
</dbReference>
<dbReference type="Proteomes" id="UP000548082">
    <property type="component" value="Unassembled WGS sequence"/>
</dbReference>
<evidence type="ECO:0000313" key="17">
    <source>
        <dbReference type="EMBL" id="MBC2309322.1"/>
    </source>
</evidence>
<dbReference type="EMBL" id="JAARZS010000018">
    <property type="protein sequence ID" value="MBC2284403.1"/>
    <property type="molecule type" value="Genomic_DNA"/>
</dbReference>
<dbReference type="GO" id="GO:0016791">
    <property type="term" value="F:phosphatase activity"/>
    <property type="evidence" value="ECO:0007669"/>
    <property type="project" value="UniProtKB-ARBA"/>
</dbReference>
<dbReference type="Proteomes" id="UP000553016">
    <property type="component" value="Unassembled WGS sequence"/>
</dbReference>
<dbReference type="GO" id="GO:0000287">
    <property type="term" value="F:magnesium ion binding"/>
    <property type="evidence" value="ECO:0007669"/>
    <property type="project" value="TreeGrafter"/>
</dbReference>
<dbReference type="EMBL" id="JAARYY010000004">
    <property type="protein sequence ID" value="MBC2244104.1"/>
    <property type="molecule type" value="Genomic_DNA"/>
</dbReference>
<evidence type="ECO:0000313" key="26">
    <source>
        <dbReference type="Proteomes" id="UP000543379"/>
    </source>
</evidence>
<dbReference type="Gene3D" id="3.40.50.1000">
    <property type="entry name" value="HAD superfamily/HAD-like"/>
    <property type="match status" value="1"/>
</dbReference>
<evidence type="ECO:0000313" key="19">
    <source>
        <dbReference type="Proteomes" id="UP000029844"/>
    </source>
</evidence>
<dbReference type="NCBIfam" id="TIGR00099">
    <property type="entry name" value="Cof-subfamily"/>
    <property type="match status" value="1"/>
</dbReference>
<evidence type="ECO:0000313" key="8">
    <source>
        <dbReference type="EMBL" id="MBC1797245.1"/>
    </source>
</evidence>
<dbReference type="EMBL" id="JAARPT010000005">
    <property type="protein sequence ID" value="MBC1401921.1"/>
    <property type="molecule type" value="Genomic_DNA"/>
</dbReference>
<dbReference type="OrthoDB" id="9806027at2"/>
<dbReference type="EMBL" id="JNFA01000025">
    <property type="protein sequence ID" value="KGL39712.1"/>
    <property type="molecule type" value="Genomic_DNA"/>
</dbReference>
<dbReference type="Proteomes" id="UP000543005">
    <property type="component" value="Unassembled WGS sequence"/>
</dbReference>
<evidence type="ECO:0000313" key="28">
    <source>
        <dbReference type="Proteomes" id="UP000546244"/>
    </source>
</evidence>
<evidence type="ECO:0000313" key="33">
    <source>
        <dbReference type="Proteomes" id="UP000565628"/>
    </source>
</evidence>
<dbReference type="Proteomes" id="UP000585696">
    <property type="component" value="Unassembled WGS sequence"/>
</dbReference>
<evidence type="ECO:0000313" key="5">
    <source>
        <dbReference type="EMBL" id="MBC1562323.1"/>
    </source>
</evidence>
<dbReference type="Proteomes" id="UP000574104">
    <property type="component" value="Unassembled WGS sequence"/>
</dbReference>
<name>A0A099W3X0_9LIST</name>
<reference evidence="1 19" key="1">
    <citation type="submission" date="2014-05" db="EMBL/GenBank/DDBJ databases">
        <title>Novel Listeriaceae from food processing environments.</title>
        <authorList>
            <person name="den Bakker H.C."/>
        </authorList>
    </citation>
    <scope>NUCLEOTIDE SEQUENCE [LARGE SCALE GENOMIC DNA]</scope>
    <source>
        <strain evidence="1 19">FSL A5-0281</strain>
    </source>
</reference>